<sequence length="297" mass="34696">QTLWKMSQSTSDKHKEIPSIALSDLSKYFHFSCDKLISNILNYKRNTDHSALKKALISRLKEIKQNIFNELKDNIIDHSDTEPSEIRKILENVQVGQFLYRLKFEVSDDLYDELKIREIVRLKAFIPDFVEVIEEDGEKRLIIWDANASKEARFSYQFKVASYAFLLDNIIKSKRMRGVSISRSGGIFLYSSEELKRQTFRIDFLFPKVERFLQTDLPRIASASEVSWPYNVRCKNCEFVNDCRKEAEGAISMIPYLSIENSSYLKRVIQNEKSKSKLLKENVVDIEDLSNHISKLN</sequence>
<feature type="non-terminal residue" evidence="1">
    <location>
        <position position="1"/>
    </location>
</feature>
<keyword evidence="2" id="KW-1185">Reference proteome</keyword>
<dbReference type="Proteomes" id="UP000789702">
    <property type="component" value="Unassembled WGS sequence"/>
</dbReference>
<reference evidence="1" key="1">
    <citation type="submission" date="2021-06" db="EMBL/GenBank/DDBJ databases">
        <authorList>
            <person name="Kallberg Y."/>
            <person name="Tangrot J."/>
            <person name="Rosling A."/>
        </authorList>
    </citation>
    <scope>NUCLEOTIDE SEQUENCE</scope>
    <source>
        <strain evidence="1">IL203A</strain>
    </source>
</reference>
<proteinExistence type="predicted"/>
<protein>
    <submittedName>
        <fullName evidence="1">2377_t:CDS:1</fullName>
    </submittedName>
</protein>
<accession>A0ACA9P7L0</accession>
<dbReference type="EMBL" id="CAJVPU010025007">
    <property type="protein sequence ID" value="CAG8694579.1"/>
    <property type="molecule type" value="Genomic_DNA"/>
</dbReference>
<evidence type="ECO:0000313" key="2">
    <source>
        <dbReference type="Proteomes" id="UP000789702"/>
    </source>
</evidence>
<evidence type="ECO:0000313" key="1">
    <source>
        <dbReference type="EMBL" id="CAG8694579.1"/>
    </source>
</evidence>
<feature type="non-terminal residue" evidence="1">
    <location>
        <position position="297"/>
    </location>
</feature>
<organism evidence="1 2">
    <name type="scientific">Dentiscutata heterogama</name>
    <dbReference type="NCBI Taxonomy" id="1316150"/>
    <lineage>
        <taxon>Eukaryota</taxon>
        <taxon>Fungi</taxon>
        <taxon>Fungi incertae sedis</taxon>
        <taxon>Mucoromycota</taxon>
        <taxon>Glomeromycotina</taxon>
        <taxon>Glomeromycetes</taxon>
        <taxon>Diversisporales</taxon>
        <taxon>Gigasporaceae</taxon>
        <taxon>Dentiscutata</taxon>
    </lineage>
</organism>
<comment type="caution">
    <text evidence="1">The sequence shown here is derived from an EMBL/GenBank/DDBJ whole genome shotgun (WGS) entry which is preliminary data.</text>
</comment>
<gene>
    <name evidence="1" type="ORF">DHETER_LOCUS11433</name>
</gene>
<name>A0ACA9P7L0_9GLOM</name>